<organism evidence="1 2">
    <name type="scientific">Schistosoma margrebowiei</name>
    <dbReference type="NCBI Taxonomy" id="48269"/>
    <lineage>
        <taxon>Eukaryota</taxon>
        <taxon>Metazoa</taxon>
        <taxon>Spiralia</taxon>
        <taxon>Lophotrochozoa</taxon>
        <taxon>Platyhelminthes</taxon>
        <taxon>Trematoda</taxon>
        <taxon>Digenea</taxon>
        <taxon>Strigeidida</taxon>
        <taxon>Schistosomatoidea</taxon>
        <taxon>Schistosomatidae</taxon>
        <taxon>Schistosoma</taxon>
    </lineage>
</organism>
<dbReference type="EMBL" id="UZAI01020035">
    <property type="protein sequence ID" value="VDP49294.1"/>
    <property type="molecule type" value="Genomic_DNA"/>
</dbReference>
<keyword evidence="2" id="KW-1185">Reference proteome</keyword>
<dbReference type="Proteomes" id="UP000277204">
    <property type="component" value="Unassembled WGS sequence"/>
</dbReference>
<accession>A0A3P8EW00</accession>
<reference evidence="1 2" key="1">
    <citation type="submission" date="2018-11" db="EMBL/GenBank/DDBJ databases">
        <authorList>
            <consortium name="Pathogen Informatics"/>
        </authorList>
    </citation>
    <scope>NUCLEOTIDE SEQUENCE [LARGE SCALE GENOMIC DNA]</scope>
    <source>
        <strain evidence="1 2">Zambia</strain>
    </source>
</reference>
<protein>
    <submittedName>
        <fullName evidence="1">Uncharacterized protein</fullName>
    </submittedName>
</protein>
<evidence type="ECO:0000313" key="1">
    <source>
        <dbReference type="EMBL" id="VDP49294.1"/>
    </source>
</evidence>
<dbReference type="AlphaFoldDB" id="A0A3P8EW00"/>
<sequence length="36" mass="4299">MNSIHPFDRYSALIFFVQLNKSNLVYPEKPVFLLTR</sequence>
<gene>
    <name evidence="1" type="ORF">SMRZ_LOCUS23935</name>
</gene>
<name>A0A3P8EW00_9TREM</name>
<evidence type="ECO:0000313" key="2">
    <source>
        <dbReference type="Proteomes" id="UP000277204"/>
    </source>
</evidence>
<proteinExistence type="predicted"/>